<reference evidence="2 3" key="2">
    <citation type="submission" date="2018-10" db="EMBL/GenBank/DDBJ databases">
        <authorList>
            <consortium name="Pathogen Informatics"/>
        </authorList>
    </citation>
    <scope>NUCLEOTIDE SEQUENCE [LARGE SCALE GENOMIC DNA]</scope>
</reference>
<dbReference type="EMBL" id="UXUI01013688">
    <property type="protein sequence ID" value="VDD97438.1"/>
    <property type="molecule type" value="Genomic_DNA"/>
</dbReference>
<accession>A0A0N4VPU3</accession>
<reference evidence="4" key="1">
    <citation type="submission" date="2017-02" db="UniProtKB">
        <authorList>
            <consortium name="WormBaseParasite"/>
        </authorList>
    </citation>
    <scope>IDENTIFICATION</scope>
</reference>
<dbReference type="AlphaFoldDB" id="A0A0N4VPU3"/>
<sequence length="128" mass="14124">MSSSVVVSWSPPEDSLTAITQYHVCVDSVVRAVVPGTYKTKALIEDINLTKVVQISVRSVTENGHSSDAACTISIGAGTDLGGYEKFIATLSGFESVWSQYYRITDECRNTFLQYTVLQYISFIQLRV</sequence>
<dbReference type="PANTHER" id="PTHR14234:SF19">
    <property type="entry name" value="RIM-BINDING PROTEIN, ISOFORM F"/>
    <property type="match status" value="1"/>
</dbReference>
<dbReference type="GO" id="GO:0045202">
    <property type="term" value="C:synapse"/>
    <property type="evidence" value="ECO:0007669"/>
    <property type="project" value="GOC"/>
</dbReference>
<evidence type="ECO:0000259" key="1">
    <source>
        <dbReference type="PROSITE" id="PS50853"/>
    </source>
</evidence>
<proteinExistence type="predicted"/>
<dbReference type="WBParaSite" id="EVEC_0001302701-mRNA-1">
    <property type="protein sequence ID" value="EVEC_0001302701-mRNA-1"/>
    <property type="gene ID" value="EVEC_0001302701"/>
</dbReference>
<evidence type="ECO:0000313" key="4">
    <source>
        <dbReference type="WBParaSite" id="EVEC_0001302701-mRNA-1"/>
    </source>
</evidence>
<dbReference type="Proteomes" id="UP000274131">
    <property type="component" value="Unassembled WGS sequence"/>
</dbReference>
<evidence type="ECO:0000313" key="3">
    <source>
        <dbReference type="Proteomes" id="UP000274131"/>
    </source>
</evidence>
<name>A0A0N4VPU3_ENTVE</name>
<organism evidence="4">
    <name type="scientific">Enterobius vermicularis</name>
    <name type="common">Human pinworm</name>
    <dbReference type="NCBI Taxonomy" id="51028"/>
    <lineage>
        <taxon>Eukaryota</taxon>
        <taxon>Metazoa</taxon>
        <taxon>Ecdysozoa</taxon>
        <taxon>Nematoda</taxon>
        <taxon>Chromadorea</taxon>
        <taxon>Rhabditida</taxon>
        <taxon>Spirurina</taxon>
        <taxon>Oxyuridomorpha</taxon>
        <taxon>Oxyuroidea</taxon>
        <taxon>Oxyuridae</taxon>
        <taxon>Enterobius</taxon>
    </lineage>
</organism>
<dbReference type="InterPro" id="IPR040325">
    <property type="entry name" value="RIMBP1/2/3"/>
</dbReference>
<evidence type="ECO:0000313" key="2">
    <source>
        <dbReference type="EMBL" id="VDD97438.1"/>
    </source>
</evidence>
<dbReference type="PROSITE" id="PS50853">
    <property type="entry name" value="FN3"/>
    <property type="match status" value="1"/>
</dbReference>
<protein>
    <submittedName>
        <fullName evidence="4">Fibronectin type-III domain-containing protein</fullName>
    </submittedName>
</protein>
<dbReference type="PANTHER" id="PTHR14234">
    <property type="entry name" value="RIM BINDING PROTEIN-RELATED"/>
    <property type="match status" value="1"/>
</dbReference>
<dbReference type="GO" id="GO:0007274">
    <property type="term" value="P:neuromuscular synaptic transmission"/>
    <property type="evidence" value="ECO:0007669"/>
    <property type="project" value="TreeGrafter"/>
</dbReference>
<dbReference type="InterPro" id="IPR003961">
    <property type="entry name" value="FN3_dom"/>
</dbReference>
<feature type="domain" description="Fibronectin type-III" evidence="1">
    <location>
        <begin position="1"/>
        <end position="82"/>
    </location>
</feature>
<dbReference type="STRING" id="51028.A0A0N4VPU3"/>
<dbReference type="InterPro" id="IPR036116">
    <property type="entry name" value="FN3_sf"/>
</dbReference>
<dbReference type="SUPFAM" id="SSF49265">
    <property type="entry name" value="Fibronectin type III"/>
    <property type="match status" value="1"/>
</dbReference>
<gene>
    <name evidence="2" type="ORF">EVEC_LOCUS12189</name>
</gene>
<dbReference type="InterPro" id="IPR013783">
    <property type="entry name" value="Ig-like_fold"/>
</dbReference>
<keyword evidence="3" id="KW-1185">Reference proteome</keyword>
<dbReference type="OrthoDB" id="4158657at2759"/>
<dbReference type="Gene3D" id="2.60.40.10">
    <property type="entry name" value="Immunoglobulins"/>
    <property type="match status" value="1"/>
</dbReference>